<dbReference type="EMBL" id="CP010777">
    <property type="protein sequence ID" value="AKQ46118.1"/>
    <property type="molecule type" value="Genomic_DNA"/>
</dbReference>
<feature type="chain" id="PRO_5005211942" evidence="10">
    <location>
        <begin position="22"/>
        <end position="1021"/>
    </location>
</feature>
<dbReference type="AlphaFoldDB" id="A0A0H4VLB0"/>
<dbReference type="STRING" id="1379910.TH63_11525"/>
<dbReference type="InterPro" id="IPR008969">
    <property type="entry name" value="CarboxyPept-like_regulatory"/>
</dbReference>
<evidence type="ECO:0000256" key="2">
    <source>
        <dbReference type="ARBA" id="ARBA00022448"/>
    </source>
</evidence>
<name>A0A0H4VLB0_9BACT</name>
<dbReference type="InterPro" id="IPR037066">
    <property type="entry name" value="Plug_dom_sf"/>
</dbReference>
<feature type="domain" description="TonB-dependent receptor plug" evidence="12">
    <location>
        <begin position="115"/>
        <end position="233"/>
    </location>
</feature>
<sequence>MKKLLLLFLFLLSVVSFDAMAQNRTITGRVTSAADGSALPGVSVVVKGTTIGASTDINGRYSVDVTGSPTLVFTFIGFATREVPLGSSNTLDVRMTEDTKAIGEVVVVGYGSQEKREVTGSISSIKAEAIQNTPSPSFENALQGRTSGVFVEQQNGKLGQGIKVRVRGSSSVSAGNEPLYVLDGVPLTNSVPNSNGAPTNPLADLNPNDIASIEVLKDAAAAAIYGSRAANGVVLITTKKGSSGDTKINVSFFTGFSKPTNKREFLNSAEYVELFREAARNSEEREGEPFWVAFNEGRLQRYAAGNTNPLTFDTDWQEEVFQDATINQTDVSAAGGTEKTRFYTGLSHSNQEGILINNRFEKMSGRLNLDHQATDKLSLGMNFSLTRTKNYRLSNDNAFATPMQIVALSPVTPVIDPRTGLVSGVLDPATGRPNTNYPVYYNPLLNALDADFLTTVFRNFTNVYGSYKIMNGLTFRSEFGLDLLTQNEDAYYGKLTARNTGTPNGIGVNSYTQITNYNTNNFFNYNKNIGDDHTLDAVLGMSYQESNQNANYVEGQQFPSNAYRKLTSSADITEGSSSATDYSFLSYFSRVNYKLKDKYLIGLSGRVDASSRFGRDNRYGFFPAGSVGWIVSEESFLQNSTLINYLKLRASYGITGNAEIGNFAALGLYSGGAGYGGIPGQSPIQIENPDLKWEETGQLDVGVDFGFWNGRVSGEVDYYIKKTNDLLLGVNVPGTTGFRTQLRNVGKLENKGFEFALNTDNLVGDFRWSTNFNFSRNRNKITDLQGQIINGGYLNRAVEGEPIGVFFGVEYAGVDPDNGDALYYLNTLNPDGSRNRETTNDYGSADRVVIGDPNPDYTMGLTNNFSFKGIDLSVLFQGVFGNDIYNGAGQYMSASASWYDNQTKDQLKRWQKPGDNTDVPRAYLGYANGTDPSSRYLSDGSYIRLKNLTLGYTLPSTFTQKFHLEKVRIYTVGLNLLTFTDYEGWDPEVNTDYLAGNISQGNDFYGAPQARTITFGINIGF</sequence>
<keyword evidence="10" id="KW-0732">Signal</keyword>
<dbReference type="Pfam" id="PF13715">
    <property type="entry name" value="CarbopepD_reg_2"/>
    <property type="match status" value="1"/>
</dbReference>
<keyword evidence="3 8" id="KW-1134">Transmembrane beta strand</keyword>
<dbReference type="InterPro" id="IPR000531">
    <property type="entry name" value="Beta-barrel_TonB"/>
</dbReference>
<evidence type="ECO:0000256" key="10">
    <source>
        <dbReference type="SAM" id="SignalP"/>
    </source>
</evidence>
<keyword evidence="6 8" id="KW-0472">Membrane</keyword>
<evidence type="ECO:0000256" key="9">
    <source>
        <dbReference type="RuleBase" id="RU003357"/>
    </source>
</evidence>
<evidence type="ECO:0000259" key="11">
    <source>
        <dbReference type="Pfam" id="PF00593"/>
    </source>
</evidence>
<dbReference type="InterPro" id="IPR039426">
    <property type="entry name" value="TonB-dep_rcpt-like"/>
</dbReference>
<dbReference type="SUPFAM" id="SSF49464">
    <property type="entry name" value="Carboxypeptidase regulatory domain-like"/>
    <property type="match status" value="1"/>
</dbReference>
<dbReference type="PROSITE" id="PS52016">
    <property type="entry name" value="TONB_DEPENDENT_REC_3"/>
    <property type="match status" value="1"/>
</dbReference>
<dbReference type="Pfam" id="PF07715">
    <property type="entry name" value="Plug"/>
    <property type="match status" value="1"/>
</dbReference>
<keyword evidence="7 8" id="KW-0998">Cell outer membrane</keyword>
<feature type="signal peptide" evidence="10">
    <location>
        <begin position="1"/>
        <end position="21"/>
    </location>
</feature>
<dbReference type="InterPro" id="IPR023996">
    <property type="entry name" value="TonB-dep_OMP_SusC/RagA"/>
</dbReference>
<dbReference type="Gene3D" id="2.170.130.10">
    <property type="entry name" value="TonB-dependent receptor, plug domain"/>
    <property type="match status" value="1"/>
</dbReference>
<reference evidence="13 14" key="1">
    <citation type="submission" date="2015-01" db="EMBL/GenBank/DDBJ databases">
        <title>Rufibacter sp./DG31D/ whole genome sequencing.</title>
        <authorList>
            <person name="Kim M.K."/>
            <person name="Srinivasan S."/>
            <person name="Lee J.-J."/>
        </authorList>
    </citation>
    <scope>NUCLEOTIDE SEQUENCE [LARGE SCALE GENOMIC DNA]</scope>
    <source>
        <strain evidence="13 14">DG31D</strain>
    </source>
</reference>
<dbReference type="Pfam" id="PF00593">
    <property type="entry name" value="TonB_dep_Rec_b-barrel"/>
    <property type="match status" value="1"/>
</dbReference>
<keyword evidence="2 8" id="KW-0813">Transport</keyword>
<keyword evidence="13" id="KW-0675">Receptor</keyword>
<evidence type="ECO:0000313" key="14">
    <source>
        <dbReference type="Proteomes" id="UP000036458"/>
    </source>
</evidence>
<evidence type="ECO:0000256" key="1">
    <source>
        <dbReference type="ARBA" id="ARBA00004571"/>
    </source>
</evidence>
<protein>
    <submittedName>
        <fullName evidence="13">TonB-dependent receptor</fullName>
    </submittedName>
</protein>
<dbReference type="Proteomes" id="UP000036458">
    <property type="component" value="Chromosome"/>
</dbReference>
<evidence type="ECO:0000256" key="4">
    <source>
        <dbReference type="ARBA" id="ARBA00022692"/>
    </source>
</evidence>
<dbReference type="SUPFAM" id="SSF56935">
    <property type="entry name" value="Porins"/>
    <property type="match status" value="1"/>
</dbReference>
<comment type="similarity">
    <text evidence="8 9">Belongs to the TonB-dependent receptor family.</text>
</comment>
<dbReference type="InterPro" id="IPR023997">
    <property type="entry name" value="TonB-dep_OMP_SusC/RagA_CS"/>
</dbReference>
<evidence type="ECO:0000256" key="3">
    <source>
        <dbReference type="ARBA" id="ARBA00022452"/>
    </source>
</evidence>
<dbReference type="Gene3D" id="2.60.40.1120">
    <property type="entry name" value="Carboxypeptidase-like, regulatory domain"/>
    <property type="match status" value="1"/>
</dbReference>
<dbReference type="RefSeq" id="WP_048921067.1">
    <property type="nucleotide sequence ID" value="NZ_CP010777.1"/>
</dbReference>
<dbReference type="NCBIfam" id="TIGR04057">
    <property type="entry name" value="SusC_RagA_signa"/>
    <property type="match status" value="1"/>
</dbReference>
<keyword evidence="4 8" id="KW-0812">Transmembrane</keyword>
<dbReference type="OrthoDB" id="9768177at2"/>
<comment type="subcellular location">
    <subcellularLocation>
        <location evidence="1 8">Cell outer membrane</location>
        <topology evidence="1 8">Multi-pass membrane protein</topology>
    </subcellularLocation>
</comment>
<dbReference type="NCBIfam" id="TIGR04056">
    <property type="entry name" value="OMP_RagA_SusC"/>
    <property type="match status" value="1"/>
</dbReference>
<dbReference type="KEGG" id="ruf:TH63_11525"/>
<dbReference type="PATRIC" id="fig|1379910.4.peg.2493"/>
<keyword evidence="14" id="KW-1185">Reference proteome</keyword>
<proteinExistence type="inferred from homology"/>
<feature type="domain" description="TonB-dependent receptor-like beta-barrel" evidence="11">
    <location>
        <begin position="432"/>
        <end position="960"/>
    </location>
</feature>
<gene>
    <name evidence="13" type="ORF">TH63_11525</name>
</gene>
<dbReference type="Gene3D" id="2.40.170.20">
    <property type="entry name" value="TonB-dependent receptor, beta-barrel domain"/>
    <property type="match status" value="1"/>
</dbReference>
<dbReference type="InterPro" id="IPR036942">
    <property type="entry name" value="Beta-barrel_TonB_sf"/>
</dbReference>
<evidence type="ECO:0000256" key="5">
    <source>
        <dbReference type="ARBA" id="ARBA00023077"/>
    </source>
</evidence>
<keyword evidence="5 9" id="KW-0798">TonB box</keyword>
<evidence type="ECO:0000259" key="12">
    <source>
        <dbReference type="Pfam" id="PF07715"/>
    </source>
</evidence>
<evidence type="ECO:0000256" key="7">
    <source>
        <dbReference type="ARBA" id="ARBA00023237"/>
    </source>
</evidence>
<dbReference type="GO" id="GO:0009279">
    <property type="term" value="C:cell outer membrane"/>
    <property type="evidence" value="ECO:0007669"/>
    <property type="project" value="UniProtKB-SubCell"/>
</dbReference>
<evidence type="ECO:0000313" key="13">
    <source>
        <dbReference type="EMBL" id="AKQ46118.1"/>
    </source>
</evidence>
<evidence type="ECO:0000256" key="6">
    <source>
        <dbReference type="ARBA" id="ARBA00023136"/>
    </source>
</evidence>
<organism evidence="13 14">
    <name type="scientific">Rufibacter radiotolerans</name>
    <dbReference type="NCBI Taxonomy" id="1379910"/>
    <lineage>
        <taxon>Bacteria</taxon>
        <taxon>Pseudomonadati</taxon>
        <taxon>Bacteroidota</taxon>
        <taxon>Cytophagia</taxon>
        <taxon>Cytophagales</taxon>
        <taxon>Hymenobacteraceae</taxon>
        <taxon>Rufibacter</taxon>
    </lineage>
</organism>
<accession>A0A0H4VLB0</accession>
<evidence type="ECO:0000256" key="8">
    <source>
        <dbReference type="PROSITE-ProRule" id="PRU01360"/>
    </source>
</evidence>
<dbReference type="InterPro" id="IPR012910">
    <property type="entry name" value="Plug_dom"/>
</dbReference>